<dbReference type="CDD" id="cd00483">
    <property type="entry name" value="HPPK"/>
    <property type="match status" value="1"/>
</dbReference>
<dbReference type="GO" id="GO:0005524">
    <property type="term" value="F:ATP binding"/>
    <property type="evidence" value="ECO:0007669"/>
    <property type="project" value="UniProtKB-KW"/>
</dbReference>
<evidence type="ECO:0000256" key="10">
    <source>
        <dbReference type="ARBA" id="ARBA00029409"/>
    </source>
</evidence>
<evidence type="ECO:0000256" key="9">
    <source>
        <dbReference type="ARBA" id="ARBA00022909"/>
    </source>
</evidence>
<evidence type="ECO:0000256" key="3">
    <source>
        <dbReference type="ARBA" id="ARBA00013253"/>
    </source>
</evidence>
<proteinExistence type="inferred from homology"/>
<dbReference type="Pfam" id="PF01288">
    <property type="entry name" value="HPPK"/>
    <property type="match status" value="1"/>
</dbReference>
<evidence type="ECO:0000313" key="14">
    <source>
        <dbReference type="EMBL" id="PCD76500.1"/>
    </source>
</evidence>
<keyword evidence="8" id="KW-0067">ATP-binding</keyword>
<dbReference type="Proteomes" id="UP000243507">
    <property type="component" value="Unassembled WGS sequence"/>
</dbReference>
<dbReference type="GO" id="GO:0003848">
    <property type="term" value="F:2-amino-4-hydroxy-6-hydroxymethyldihydropteridine diphosphokinase activity"/>
    <property type="evidence" value="ECO:0007669"/>
    <property type="project" value="UniProtKB-EC"/>
</dbReference>
<dbReference type="AlphaFoldDB" id="A0A2A4CQ97"/>
<evidence type="ECO:0000256" key="1">
    <source>
        <dbReference type="ARBA" id="ARBA00005051"/>
    </source>
</evidence>
<evidence type="ECO:0000313" key="15">
    <source>
        <dbReference type="Proteomes" id="UP000243507"/>
    </source>
</evidence>
<dbReference type="PANTHER" id="PTHR43071:SF1">
    <property type="entry name" value="2-AMINO-4-HYDROXY-6-HYDROXYMETHYLDIHYDROPTERIDINE PYROPHOSPHOKINASE"/>
    <property type="match status" value="1"/>
</dbReference>
<name>A0A2A4CQ97_9RHOB</name>
<keyword evidence="7 14" id="KW-0418">Kinase</keyword>
<evidence type="ECO:0000256" key="2">
    <source>
        <dbReference type="ARBA" id="ARBA00005810"/>
    </source>
</evidence>
<comment type="similarity">
    <text evidence="2">Belongs to the HPPK family.</text>
</comment>
<protein>
    <recommendedName>
        <fullName evidence="4">2-amino-4-hydroxy-6-hydroxymethyldihydropteridine pyrophosphokinase</fullName>
        <ecNumber evidence="3">2.7.6.3</ecNumber>
    </recommendedName>
    <alternativeName>
        <fullName evidence="11">6-hydroxymethyl-7,8-dihydropterin pyrophosphokinase</fullName>
    </alternativeName>
    <alternativeName>
        <fullName evidence="12">7,8-dihydro-6-hydroxymethylpterin-pyrophosphokinase</fullName>
    </alternativeName>
</protein>
<sequence length="194" mass="21117">MDSLVYQIGLGANLSDRGRKPAETLVRALAGLAEAGVKIRAVSRFYRTPAYPPGSGPDFVNACATLETALAPQELLELLHRIEAELGRTRTHRWEARKVDLDLLAAGDLILPDAEVQSRWRGLAPERQAVEAPEVLILPHPRLQDRSFVLIPLADIAPGWRHPATGRTVAEMAAALPEAEKAQIRPVFAANSAE</sequence>
<dbReference type="RefSeq" id="WP_096432915.1">
    <property type="nucleotide sequence ID" value="NZ_NTJD01000005.1"/>
</dbReference>
<reference evidence="14 15" key="1">
    <citation type="submission" date="2017-09" db="EMBL/GenBank/DDBJ databases">
        <title>A multilocus sequence analysis scheme for characterization of bacteria in the genus Thioclava.</title>
        <authorList>
            <person name="Liu Y."/>
            <person name="Shao Z."/>
        </authorList>
    </citation>
    <scope>NUCLEOTIDE SEQUENCE [LARGE SCALE GENOMIC DNA]</scope>
    <source>
        <strain evidence="14 15">CAU 1312</strain>
    </source>
</reference>
<comment type="pathway">
    <text evidence="1">Cofactor biosynthesis; tetrahydrofolate biosynthesis; 2-amino-4-hydroxy-6-hydroxymethyl-7,8-dihydropteridine diphosphate from 7,8-dihydroneopterin triphosphate: step 4/4.</text>
</comment>
<dbReference type="UniPathway" id="UPA00077">
    <property type="reaction ID" value="UER00155"/>
</dbReference>
<keyword evidence="9" id="KW-0289">Folate biosynthesis</keyword>
<dbReference type="GO" id="GO:0046656">
    <property type="term" value="P:folic acid biosynthetic process"/>
    <property type="evidence" value="ECO:0007669"/>
    <property type="project" value="UniProtKB-KW"/>
</dbReference>
<dbReference type="NCBIfam" id="TIGR01498">
    <property type="entry name" value="folK"/>
    <property type="match status" value="1"/>
</dbReference>
<organism evidence="14 15">
    <name type="scientific">Pseudothioclava arenosa</name>
    <dbReference type="NCBI Taxonomy" id="1795308"/>
    <lineage>
        <taxon>Bacteria</taxon>
        <taxon>Pseudomonadati</taxon>
        <taxon>Pseudomonadota</taxon>
        <taxon>Alphaproteobacteria</taxon>
        <taxon>Rhodobacterales</taxon>
        <taxon>Paracoccaceae</taxon>
        <taxon>Pseudothioclava</taxon>
    </lineage>
</organism>
<dbReference type="GO" id="GO:0016301">
    <property type="term" value="F:kinase activity"/>
    <property type="evidence" value="ECO:0007669"/>
    <property type="project" value="UniProtKB-KW"/>
</dbReference>
<accession>A0A2A4CQ97</accession>
<evidence type="ECO:0000256" key="4">
    <source>
        <dbReference type="ARBA" id="ARBA00016218"/>
    </source>
</evidence>
<evidence type="ECO:0000259" key="13">
    <source>
        <dbReference type="Pfam" id="PF01288"/>
    </source>
</evidence>
<dbReference type="EC" id="2.7.6.3" evidence="3"/>
<evidence type="ECO:0000256" key="8">
    <source>
        <dbReference type="ARBA" id="ARBA00022840"/>
    </source>
</evidence>
<gene>
    <name evidence="14" type="primary">folK</name>
    <name evidence="14" type="ORF">CLN94_07815</name>
</gene>
<keyword evidence="5" id="KW-0808">Transferase</keyword>
<evidence type="ECO:0000256" key="11">
    <source>
        <dbReference type="ARBA" id="ARBA00029766"/>
    </source>
</evidence>
<keyword evidence="15" id="KW-1185">Reference proteome</keyword>
<feature type="domain" description="7,8-dihydro-6-hydroxymethylpterin-pyrophosphokinase" evidence="13">
    <location>
        <begin position="8"/>
        <end position="158"/>
    </location>
</feature>
<dbReference type="SUPFAM" id="SSF55083">
    <property type="entry name" value="6-hydroxymethyl-7,8-dihydropterin pyrophosphokinase, HPPK"/>
    <property type="match status" value="1"/>
</dbReference>
<evidence type="ECO:0000256" key="12">
    <source>
        <dbReference type="ARBA" id="ARBA00033413"/>
    </source>
</evidence>
<evidence type="ECO:0000256" key="6">
    <source>
        <dbReference type="ARBA" id="ARBA00022741"/>
    </source>
</evidence>
<dbReference type="InterPro" id="IPR000550">
    <property type="entry name" value="Hppk"/>
</dbReference>
<comment type="function">
    <text evidence="10">Catalyzes the transfer of pyrophosphate from adenosine triphosphate (ATP) to 6-hydroxymethyl-7,8-dihydropterin, an enzymatic step in folate biosynthesis pathway.</text>
</comment>
<dbReference type="OrthoDB" id="9808041at2"/>
<dbReference type="InterPro" id="IPR035907">
    <property type="entry name" value="Hppk_sf"/>
</dbReference>
<keyword evidence="6" id="KW-0547">Nucleotide-binding</keyword>
<dbReference type="PANTHER" id="PTHR43071">
    <property type="entry name" value="2-AMINO-4-HYDROXY-6-HYDROXYMETHYLDIHYDROPTERIDINE PYROPHOSPHOKINASE"/>
    <property type="match status" value="1"/>
</dbReference>
<comment type="caution">
    <text evidence="14">The sequence shown here is derived from an EMBL/GenBank/DDBJ whole genome shotgun (WGS) entry which is preliminary data.</text>
</comment>
<evidence type="ECO:0000256" key="5">
    <source>
        <dbReference type="ARBA" id="ARBA00022679"/>
    </source>
</evidence>
<evidence type="ECO:0000256" key="7">
    <source>
        <dbReference type="ARBA" id="ARBA00022777"/>
    </source>
</evidence>
<dbReference type="GO" id="GO:0046654">
    <property type="term" value="P:tetrahydrofolate biosynthetic process"/>
    <property type="evidence" value="ECO:0007669"/>
    <property type="project" value="UniProtKB-UniPathway"/>
</dbReference>
<dbReference type="Gene3D" id="3.30.70.560">
    <property type="entry name" value="7,8-Dihydro-6-hydroxymethylpterin-pyrophosphokinase HPPK"/>
    <property type="match status" value="1"/>
</dbReference>
<dbReference type="EMBL" id="NTJD01000005">
    <property type="protein sequence ID" value="PCD76500.1"/>
    <property type="molecule type" value="Genomic_DNA"/>
</dbReference>